<dbReference type="SUPFAM" id="SSF51011">
    <property type="entry name" value="Glycosyl hydrolase domain"/>
    <property type="match status" value="1"/>
</dbReference>
<name>A0A0S7C4U0_9BACT</name>
<evidence type="ECO:0000256" key="2">
    <source>
        <dbReference type="ARBA" id="ARBA00023295"/>
    </source>
</evidence>
<organism evidence="4">
    <name type="scientific">Lentimicrobium saccharophilum</name>
    <dbReference type="NCBI Taxonomy" id="1678841"/>
    <lineage>
        <taxon>Bacteria</taxon>
        <taxon>Pseudomonadati</taxon>
        <taxon>Bacteroidota</taxon>
        <taxon>Bacteroidia</taxon>
        <taxon>Bacteroidales</taxon>
        <taxon>Lentimicrobiaceae</taxon>
        <taxon>Lentimicrobium</taxon>
    </lineage>
</organism>
<dbReference type="GO" id="GO:0016798">
    <property type="term" value="F:hydrolase activity, acting on glycosyl bonds"/>
    <property type="evidence" value="ECO:0007669"/>
    <property type="project" value="UniProtKB-KW"/>
</dbReference>
<dbReference type="InterPro" id="IPR045857">
    <property type="entry name" value="O16G_dom_2"/>
</dbReference>
<dbReference type="Gene3D" id="3.90.400.10">
    <property type="entry name" value="Oligo-1,6-glucosidase, Domain 2"/>
    <property type="match status" value="1"/>
</dbReference>
<dbReference type="InterPro" id="IPR017853">
    <property type="entry name" value="GH"/>
</dbReference>
<dbReference type="Pfam" id="PF02806">
    <property type="entry name" value="Alpha-amylase_C"/>
    <property type="match status" value="1"/>
</dbReference>
<dbReference type="PATRIC" id="fig|1678841.3.peg.3446"/>
<dbReference type="PANTHER" id="PTHR10357">
    <property type="entry name" value="ALPHA-AMYLASE FAMILY MEMBER"/>
    <property type="match status" value="1"/>
</dbReference>
<dbReference type="Gene3D" id="2.60.40.1180">
    <property type="entry name" value="Golgi alpha-mannosidase II"/>
    <property type="match status" value="1"/>
</dbReference>
<dbReference type="RefSeq" id="WP_062044814.1">
    <property type="nucleotide sequence ID" value="NZ_DF968183.1"/>
</dbReference>
<evidence type="ECO:0000259" key="3">
    <source>
        <dbReference type="SMART" id="SM00642"/>
    </source>
</evidence>
<dbReference type="PANTHER" id="PTHR10357:SF210">
    <property type="entry name" value="MALTODEXTRIN GLUCOSIDASE"/>
    <property type="match status" value="1"/>
</dbReference>
<protein>
    <submittedName>
        <fullName evidence="4">Glycosidase</fullName>
    </submittedName>
</protein>
<keyword evidence="5" id="KW-1185">Reference proteome</keyword>
<evidence type="ECO:0000313" key="4">
    <source>
        <dbReference type="EMBL" id="GAP44884.1"/>
    </source>
</evidence>
<evidence type="ECO:0000256" key="1">
    <source>
        <dbReference type="ARBA" id="ARBA00022801"/>
    </source>
</evidence>
<gene>
    <name evidence="4" type="ORF">TBC1_12698</name>
</gene>
<dbReference type="PROSITE" id="PS51257">
    <property type="entry name" value="PROKAR_LIPOPROTEIN"/>
    <property type="match status" value="1"/>
</dbReference>
<sequence length="617" mass="71184">MKQIKQILFFASLLMMASCNDKTKTESVASPPEWSKEVIWYQIFVERFNNGDPSNDPTIASISTPSASFPVPDDWAITPWTSDWYTQEPWAAKTGLGLRETMQHRRYGGDLQGILDKLDYLSDLGITAIYLNPINDAPSLHKYDARNYHHIDINFGPDPDGDLAIMATEDPANPETWKWTSADKLFLSLVEELHSRGIRVIVDFSWNHTGVLFWAWQDLIKNQEQSAYKDWYEVTAWDDPATSGNEFAYKGWLNIMSLPELKKTGVTGERKHGFPYEGNLNDGAKKHIFDVTRRWLAPDGDVSKGIDGFRLDVADQVPMGFWREYRQVVKSINPEAYLVGEIWWQTWPDDLMDPAPYTNDSIFDAVMFYQAYRPARGFFAEAEPEYDARQFADQLLFEWGRLDEPFRYGMMNVNATHDSPRLLSCFANKGKYKYRASPHEDTAYISGRPDEDTYNRVRLYLVHQFTSIGSPHIWNGDEFGMWGGDDPDERKPLWWEELKFDDETRTNIKPGKKTYDQVGFNREHLEFYKKLIRIRKENPVLVSGAMDFTVAEDKILAYSRRNNNGDLVSVVFNLGNSPYMFRLPENGTYTDLLTGNEFTGNEVTVESLSARILKRSK</sequence>
<dbReference type="SMART" id="SM00642">
    <property type="entry name" value="Aamy"/>
    <property type="match status" value="1"/>
</dbReference>
<accession>A0A0S7C4U0</accession>
<keyword evidence="2 4" id="KW-0326">Glycosidase</keyword>
<evidence type="ECO:0000313" key="5">
    <source>
        <dbReference type="Proteomes" id="UP000053091"/>
    </source>
</evidence>
<dbReference type="AlphaFoldDB" id="A0A0S7C4U0"/>
<dbReference type="CDD" id="cd11338">
    <property type="entry name" value="AmyAc_CMD"/>
    <property type="match status" value="1"/>
</dbReference>
<dbReference type="OrthoDB" id="9805159at2"/>
<feature type="domain" description="Glycosyl hydrolase family 13 catalytic" evidence="3">
    <location>
        <begin position="42"/>
        <end position="535"/>
    </location>
</feature>
<proteinExistence type="predicted"/>
<dbReference type="GO" id="GO:0043169">
    <property type="term" value="F:cation binding"/>
    <property type="evidence" value="ECO:0007669"/>
    <property type="project" value="InterPro"/>
</dbReference>
<keyword evidence="1" id="KW-0378">Hydrolase</keyword>
<dbReference type="Proteomes" id="UP000053091">
    <property type="component" value="Unassembled WGS sequence"/>
</dbReference>
<dbReference type="GO" id="GO:0005975">
    <property type="term" value="P:carbohydrate metabolic process"/>
    <property type="evidence" value="ECO:0007669"/>
    <property type="project" value="InterPro"/>
</dbReference>
<reference evidence="4" key="1">
    <citation type="journal article" date="2015" name="Genome Announc.">
        <title>Draft Genome Sequence of Bacteroidales Strain TBC1, a Novel Isolate from a Methanogenic Wastewater Treatment System.</title>
        <authorList>
            <person name="Tourlousse D.M."/>
            <person name="Matsuura N."/>
            <person name="Sun L."/>
            <person name="Toyonaga M."/>
            <person name="Kuroda K."/>
            <person name="Ohashi A."/>
            <person name="Cruz R."/>
            <person name="Yamaguchi T."/>
            <person name="Sekiguchi Y."/>
        </authorList>
    </citation>
    <scope>NUCLEOTIDE SEQUENCE [LARGE SCALE GENOMIC DNA]</scope>
    <source>
        <strain evidence="4">TBC1</strain>
    </source>
</reference>
<dbReference type="EMBL" id="DF968183">
    <property type="protein sequence ID" value="GAP44884.1"/>
    <property type="molecule type" value="Genomic_DNA"/>
</dbReference>
<dbReference type="SUPFAM" id="SSF51445">
    <property type="entry name" value="(Trans)glycosidases"/>
    <property type="match status" value="1"/>
</dbReference>
<dbReference type="Pfam" id="PF00128">
    <property type="entry name" value="Alpha-amylase"/>
    <property type="match status" value="2"/>
</dbReference>
<dbReference type="InterPro" id="IPR006048">
    <property type="entry name" value="A-amylase/branching_C"/>
</dbReference>
<dbReference type="InterPro" id="IPR006047">
    <property type="entry name" value="GH13_cat_dom"/>
</dbReference>
<dbReference type="Gene3D" id="3.20.20.80">
    <property type="entry name" value="Glycosidases"/>
    <property type="match status" value="2"/>
</dbReference>
<dbReference type="InterPro" id="IPR013780">
    <property type="entry name" value="Glyco_hydro_b"/>
</dbReference>
<dbReference type="STRING" id="1678841.TBC1_12698"/>